<comment type="caution">
    <text evidence="2">The sequence shown here is derived from an EMBL/GenBank/DDBJ whole genome shotgun (WGS) entry which is preliminary data.</text>
</comment>
<keyword evidence="3" id="KW-1185">Reference proteome</keyword>
<protein>
    <submittedName>
        <fullName evidence="2">Uncharacterized protein</fullName>
    </submittedName>
</protein>
<dbReference type="Proteomes" id="UP000198211">
    <property type="component" value="Unassembled WGS sequence"/>
</dbReference>
<dbReference type="AlphaFoldDB" id="A0A225VAJ5"/>
<evidence type="ECO:0000313" key="2">
    <source>
        <dbReference type="EMBL" id="OWZ01807.1"/>
    </source>
</evidence>
<name>A0A225VAJ5_9STRA</name>
<gene>
    <name evidence="2" type="ORF">PHMEG_00026740</name>
</gene>
<evidence type="ECO:0000256" key="1">
    <source>
        <dbReference type="SAM" id="Coils"/>
    </source>
</evidence>
<dbReference type="EMBL" id="NBNE01006595">
    <property type="protein sequence ID" value="OWZ01807.1"/>
    <property type="molecule type" value="Genomic_DNA"/>
</dbReference>
<keyword evidence="1" id="KW-0175">Coiled coil</keyword>
<accession>A0A225VAJ5</accession>
<sequence>MVRLRRQSQKDLSCLRRAQRALQSREDKVTICEKMINRQQQTFVRLESRLQKDMSSFEQNEIQAVMRHLVDEVELSARAAKFCGAQVDLAWYSIMEQDRLDCTATLDKELREAEDFIAVEKQLYDKQVKSLEVELKATCECLQDEKRAATNLKASFDFLQQDLTCKTEWLTALTAGSMSLVRTQNQITTAVEAERAEWQSSTNQLKELNERLQGEHAKQLDVFQAENAQLQEQLRVSELNETNCQQLLRHAEMNAKTATAQHKKIRREFKTLQDRFKSLQEERTLLQQETAPPPLHVPISANLLKANPARLLTLRNKGFVGKRTRD</sequence>
<feature type="coiled-coil region" evidence="1">
    <location>
        <begin position="191"/>
        <end position="289"/>
    </location>
</feature>
<evidence type="ECO:0000313" key="3">
    <source>
        <dbReference type="Proteomes" id="UP000198211"/>
    </source>
</evidence>
<dbReference type="OrthoDB" id="107456at2759"/>
<reference evidence="3" key="1">
    <citation type="submission" date="2017-03" db="EMBL/GenBank/DDBJ databases">
        <title>Phytopthora megakarya and P. palmivora, two closely related causual agents of cacao black pod achieved similar genome size and gene model numbers by different mechanisms.</title>
        <authorList>
            <person name="Ali S."/>
            <person name="Shao J."/>
            <person name="Larry D.J."/>
            <person name="Kronmiller B."/>
            <person name="Shen D."/>
            <person name="Strem M.D."/>
            <person name="Melnick R.L."/>
            <person name="Guiltinan M.J."/>
            <person name="Tyler B.M."/>
            <person name="Meinhardt L.W."/>
            <person name="Bailey B.A."/>
        </authorList>
    </citation>
    <scope>NUCLEOTIDE SEQUENCE [LARGE SCALE GENOMIC DNA]</scope>
    <source>
        <strain evidence="3">zdho120</strain>
    </source>
</reference>
<organism evidence="2 3">
    <name type="scientific">Phytophthora megakarya</name>
    <dbReference type="NCBI Taxonomy" id="4795"/>
    <lineage>
        <taxon>Eukaryota</taxon>
        <taxon>Sar</taxon>
        <taxon>Stramenopiles</taxon>
        <taxon>Oomycota</taxon>
        <taxon>Peronosporomycetes</taxon>
        <taxon>Peronosporales</taxon>
        <taxon>Peronosporaceae</taxon>
        <taxon>Phytophthora</taxon>
    </lineage>
</organism>
<proteinExistence type="predicted"/>